<keyword evidence="8" id="KW-0677">Repeat</keyword>
<evidence type="ECO:0000256" key="12">
    <source>
        <dbReference type="PROSITE-ProRule" id="PRU00175"/>
    </source>
</evidence>
<evidence type="ECO:0000256" key="8">
    <source>
        <dbReference type="ARBA" id="ARBA00022737"/>
    </source>
</evidence>
<proteinExistence type="inferred from homology"/>
<keyword evidence="7" id="KW-0479">Metal-binding</keyword>
<dbReference type="EMBL" id="JBBWWR010000005">
    <property type="protein sequence ID" value="KAK8967046.1"/>
    <property type="molecule type" value="Genomic_DNA"/>
</dbReference>
<organism evidence="15 16">
    <name type="scientific">Platanthera guangdongensis</name>
    <dbReference type="NCBI Taxonomy" id="2320717"/>
    <lineage>
        <taxon>Eukaryota</taxon>
        <taxon>Viridiplantae</taxon>
        <taxon>Streptophyta</taxon>
        <taxon>Embryophyta</taxon>
        <taxon>Tracheophyta</taxon>
        <taxon>Spermatophyta</taxon>
        <taxon>Magnoliopsida</taxon>
        <taxon>Liliopsida</taxon>
        <taxon>Asparagales</taxon>
        <taxon>Orchidaceae</taxon>
        <taxon>Orchidoideae</taxon>
        <taxon>Orchideae</taxon>
        <taxon>Orchidinae</taxon>
        <taxon>Platanthera</taxon>
    </lineage>
</organism>
<comment type="catalytic activity">
    <reaction evidence="1">
        <text>[E2 ubiquitin-conjugating enzyme]-S-ubiquitinyl-L-cysteine + [acceptor protein]-L-lysine = [E2 ubiquitin-conjugating enzyme]-L-cysteine + [acceptor protein]-N(6)-ubiquitinyl-L-lysine.</text>
        <dbReference type="EC" id="2.3.2.31"/>
    </reaction>
</comment>
<gene>
    <name evidence="15" type="ORF">KSP40_PGU008771</name>
</gene>
<evidence type="ECO:0000256" key="11">
    <source>
        <dbReference type="ARBA" id="ARBA00022833"/>
    </source>
</evidence>
<dbReference type="Pfam" id="PF00097">
    <property type="entry name" value="zf-C3HC4"/>
    <property type="match status" value="1"/>
</dbReference>
<accession>A0ABR2MSW3</accession>
<dbReference type="Gene3D" id="3.30.40.10">
    <property type="entry name" value="Zinc/RING finger domain, C3HC4 (zinc finger)"/>
    <property type="match status" value="1"/>
</dbReference>
<evidence type="ECO:0000256" key="3">
    <source>
        <dbReference type="ARBA" id="ARBA00003976"/>
    </source>
</evidence>
<dbReference type="SMART" id="SM00647">
    <property type="entry name" value="IBR"/>
    <property type="match status" value="1"/>
</dbReference>
<evidence type="ECO:0000313" key="16">
    <source>
        <dbReference type="Proteomes" id="UP001412067"/>
    </source>
</evidence>
<dbReference type="Proteomes" id="UP001412067">
    <property type="component" value="Unassembled WGS sequence"/>
</dbReference>
<sequence length="300" mass="34084">MGFHSPNPPVFILPDENTCRGSGFKKPLEIDDEVEVLGAMKMNLGSSRKNPIVVEQRTPKTPLMELPWAGKPVIYIGESSGTTLQEKLETELQDSSCPASSQLNSNCEICTDPKYPKELFSIKGCSHTYCKSCLSQYVSSKVEKNVLLIKCPSPDCNNGKLEPEMCSPILEEGVFDRWCMALCESIVDSKFYCPFKDCSALMINDKDNEIKDAECPHCSRLFCAHCRVPWHACLSCGEFQNLDKEERQQEDLMLMNLAKKSQWQRCPKCKFFVEKTSGCMFISCRWLIFSLYSGFVWFTF</sequence>
<keyword evidence="6" id="KW-0808">Transferase</keyword>
<keyword evidence="11" id="KW-0862">Zinc</keyword>
<evidence type="ECO:0000259" key="13">
    <source>
        <dbReference type="PROSITE" id="PS50089"/>
    </source>
</evidence>
<feature type="domain" description="RING-type" evidence="13">
    <location>
        <begin position="107"/>
        <end position="152"/>
    </location>
</feature>
<dbReference type="InterPro" id="IPR002867">
    <property type="entry name" value="IBR_dom"/>
</dbReference>
<protein>
    <recommendedName>
        <fullName evidence="5">RBR-type E3 ubiquitin transferase</fullName>
        <ecNumber evidence="5">2.3.2.31</ecNumber>
    </recommendedName>
</protein>
<evidence type="ECO:0000256" key="5">
    <source>
        <dbReference type="ARBA" id="ARBA00012251"/>
    </source>
</evidence>
<evidence type="ECO:0000256" key="7">
    <source>
        <dbReference type="ARBA" id="ARBA00022723"/>
    </source>
</evidence>
<dbReference type="InterPro" id="IPR001841">
    <property type="entry name" value="Znf_RING"/>
</dbReference>
<dbReference type="PROSITE" id="PS51873">
    <property type="entry name" value="TRIAD"/>
    <property type="match status" value="1"/>
</dbReference>
<evidence type="ECO:0000256" key="2">
    <source>
        <dbReference type="ARBA" id="ARBA00001947"/>
    </source>
</evidence>
<dbReference type="Pfam" id="PF01485">
    <property type="entry name" value="IBR"/>
    <property type="match status" value="1"/>
</dbReference>
<dbReference type="InterPro" id="IPR018957">
    <property type="entry name" value="Znf_C3HC4_RING-type"/>
</dbReference>
<comment type="caution">
    <text evidence="15">The sequence shown here is derived from an EMBL/GenBank/DDBJ whole genome shotgun (WGS) entry which is preliminary data.</text>
</comment>
<evidence type="ECO:0000256" key="1">
    <source>
        <dbReference type="ARBA" id="ARBA00001798"/>
    </source>
</evidence>
<dbReference type="EC" id="2.3.2.31" evidence="5"/>
<evidence type="ECO:0000259" key="14">
    <source>
        <dbReference type="PROSITE" id="PS51873"/>
    </source>
</evidence>
<dbReference type="PROSITE" id="PS00518">
    <property type="entry name" value="ZF_RING_1"/>
    <property type="match status" value="1"/>
</dbReference>
<evidence type="ECO:0000313" key="15">
    <source>
        <dbReference type="EMBL" id="KAK8967046.1"/>
    </source>
</evidence>
<dbReference type="PROSITE" id="PS50089">
    <property type="entry name" value="ZF_RING_2"/>
    <property type="match status" value="1"/>
</dbReference>
<keyword evidence="16" id="KW-1185">Reference proteome</keyword>
<comment type="function">
    <text evidence="3">Might act as an E3 ubiquitin-protein ligase, or as part of E3 complex, which accepts ubiquitin from specific E2 ubiquitin-conjugating enzymes and then transfers it to substrates.</text>
</comment>
<dbReference type="SUPFAM" id="SSF57850">
    <property type="entry name" value="RING/U-box"/>
    <property type="match status" value="3"/>
</dbReference>
<evidence type="ECO:0000256" key="6">
    <source>
        <dbReference type="ARBA" id="ARBA00022679"/>
    </source>
</evidence>
<dbReference type="InterPro" id="IPR013083">
    <property type="entry name" value="Znf_RING/FYVE/PHD"/>
</dbReference>
<evidence type="ECO:0000256" key="4">
    <source>
        <dbReference type="ARBA" id="ARBA00005884"/>
    </source>
</evidence>
<dbReference type="PANTHER" id="PTHR11685">
    <property type="entry name" value="RBR FAMILY RING FINGER AND IBR DOMAIN-CONTAINING"/>
    <property type="match status" value="1"/>
</dbReference>
<comment type="cofactor">
    <cofactor evidence="2">
        <name>Zn(2+)</name>
        <dbReference type="ChEBI" id="CHEBI:29105"/>
    </cofactor>
</comment>
<reference evidence="15 16" key="1">
    <citation type="journal article" date="2022" name="Nat. Plants">
        <title>Genomes of leafy and leafless Platanthera orchids illuminate the evolution of mycoheterotrophy.</title>
        <authorList>
            <person name="Li M.H."/>
            <person name="Liu K.W."/>
            <person name="Li Z."/>
            <person name="Lu H.C."/>
            <person name="Ye Q.L."/>
            <person name="Zhang D."/>
            <person name="Wang J.Y."/>
            <person name="Li Y.F."/>
            <person name="Zhong Z.M."/>
            <person name="Liu X."/>
            <person name="Yu X."/>
            <person name="Liu D.K."/>
            <person name="Tu X.D."/>
            <person name="Liu B."/>
            <person name="Hao Y."/>
            <person name="Liao X.Y."/>
            <person name="Jiang Y.T."/>
            <person name="Sun W.H."/>
            <person name="Chen J."/>
            <person name="Chen Y.Q."/>
            <person name="Ai Y."/>
            <person name="Zhai J.W."/>
            <person name="Wu S.S."/>
            <person name="Zhou Z."/>
            <person name="Hsiao Y.Y."/>
            <person name="Wu W.L."/>
            <person name="Chen Y.Y."/>
            <person name="Lin Y.F."/>
            <person name="Hsu J.L."/>
            <person name="Li C.Y."/>
            <person name="Wang Z.W."/>
            <person name="Zhao X."/>
            <person name="Zhong W.Y."/>
            <person name="Ma X.K."/>
            <person name="Ma L."/>
            <person name="Huang J."/>
            <person name="Chen G.Z."/>
            <person name="Huang M.Z."/>
            <person name="Huang L."/>
            <person name="Peng D.H."/>
            <person name="Luo Y.B."/>
            <person name="Zou S.Q."/>
            <person name="Chen S.P."/>
            <person name="Lan S."/>
            <person name="Tsai W.C."/>
            <person name="Van de Peer Y."/>
            <person name="Liu Z.J."/>
        </authorList>
    </citation>
    <scope>NUCLEOTIDE SEQUENCE [LARGE SCALE GENOMIC DNA]</scope>
    <source>
        <strain evidence="15">Lor288</strain>
    </source>
</reference>
<keyword evidence="9 12" id="KW-0863">Zinc-finger</keyword>
<evidence type="ECO:0000256" key="10">
    <source>
        <dbReference type="ARBA" id="ARBA00022786"/>
    </source>
</evidence>
<dbReference type="InterPro" id="IPR031127">
    <property type="entry name" value="E3_UB_ligase_RBR"/>
</dbReference>
<feature type="domain" description="RING-type" evidence="14">
    <location>
        <begin position="103"/>
        <end position="300"/>
    </location>
</feature>
<dbReference type="CDD" id="cd22582">
    <property type="entry name" value="BRcat_RBR_unk"/>
    <property type="match status" value="1"/>
</dbReference>
<comment type="similarity">
    <text evidence="4">Belongs to the RBR family. Ariadne subfamily.</text>
</comment>
<evidence type="ECO:0000256" key="9">
    <source>
        <dbReference type="ARBA" id="ARBA00022771"/>
    </source>
</evidence>
<dbReference type="Gene3D" id="1.20.120.1750">
    <property type="match status" value="1"/>
</dbReference>
<keyword evidence="10" id="KW-0833">Ubl conjugation pathway</keyword>
<name>A0ABR2MSW3_9ASPA</name>
<dbReference type="InterPro" id="IPR017907">
    <property type="entry name" value="Znf_RING_CS"/>
</dbReference>
<dbReference type="InterPro" id="IPR044066">
    <property type="entry name" value="TRIAD_supradom"/>
</dbReference>